<dbReference type="EMBL" id="BNJK01000002">
    <property type="protein sequence ID" value="GHO97825.1"/>
    <property type="molecule type" value="Genomic_DNA"/>
</dbReference>
<comment type="caution">
    <text evidence="1">The sequence shown here is derived from an EMBL/GenBank/DDBJ whole genome shotgun (WGS) entry which is preliminary data.</text>
</comment>
<evidence type="ECO:0000313" key="2">
    <source>
        <dbReference type="Proteomes" id="UP000597444"/>
    </source>
</evidence>
<dbReference type="Proteomes" id="UP000597444">
    <property type="component" value="Unassembled WGS sequence"/>
</dbReference>
<keyword evidence="2" id="KW-1185">Reference proteome</keyword>
<evidence type="ECO:0000313" key="1">
    <source>
        <dbReference type="EMBL" id="GHO97825.1"/>
    </source>
</evidence>
<accession>A0A8J3N6V1</accession>
<sequence length="185" mass="20959">MFLRQQNIKVNIRGITKYPTENDLLRYSYHRLGYHPENNRGLQLEMIGILLQDFGVPSQWDSGHTMKDLAQWIEEEKSCLIGVCSKDWHRPDTDHAARHIFSVTAVVYNLSQRSQSKTIAGFIVADTSKEDWGKLFRDTEHLQKAWGGDGSRAIVSTWSYSSGGQVIEPGKGLWPLAVSRPVDAT</sequence>
<dbReference type="AlphaFoldDB" id="A0A8J3N6V1"/>
<organism evidence="1 2">
    <name type="scientific">Reticulibacter mediterranei</name>
    <dbReference type="NCBI Taxonomy" id="2778369"/>
    <lineage>
        <taxon>Bacteria</taxon>
        <taxon>Bacillati</taxon>
        <taxon>Chloroflexota</taxon>
        <taxon>Ktedonobacteria</taxon>
        <taxon>Ktedonobacterales</taxon>
        <taxon>Reticulibacteraceae</taxon>
        <taxon>Reticulibacter</taxon>
    </lineage>
</organism>
<proteinExistence type="predicted"/>
<gene>
    <name evidence="1" type="ORF">KSF_078730</name>
</gene>
<name>A0A8J3N6V1_9CHLR</name>
<reference evidence="1" key="1">
    <citation type="submission" date="2020-10" db="EMBL/GenBank/DDBJ databases">
        <title>Taxonomic study of unclassified bacteria belonging to the class Ktedonobacteria.</title>
        <authorList>
            <person name="Yabe S."/>
            <person name="Wang C.M."/>
            <person name="Zheng Y."/>
            <person name="Sakai Y."/>
            <person name="Cavaletti L."/>
            <person name="Monciardini P."/>
            <person name="Donadio S."/>
        </authorList>
    </citation>
    <scope>NUCLEOTIDE SEQUENCE</scope>
    <source>
        <strain evidence="1">ID150040</strain>
    </source>
</reference>
<protein>
    <submittedName>
        <fullName evidence="1">Uncharacterized protein</fullName>
    </submittedName>
</protein>